<reference evidence="2" key="1">
    <citation type="submission" date="2014-11" db="EMBL/GenBank/DDBJ databases">
        <authorList>
            <person name="Amaro Gonzalez C."/>
        </authorList>
    </citation>
    <scope>NUCLEOTIDE SEQUENCE</scope>
</reference>
<proteinExistence type="predicted"/>
<feature type="compositionally biased region" description="Polar residues" evidence="1">
    <location>
        <begin position="8"/>
        <end position="27"/>
    </location>
</feature>
<reference evidence="2" key="2">
    <citation type="journal article" date="2015" name="Fish Shellfish Immunol.">
        <title>Early steps in the European eel (Anguilla anguilla)-Vibrio vulnificus interaction in the gills: Role of the RtxA13 toxin.</title>
        <authorList>
            <person name="Callol A."/>
            <person name="Pajuelo D."/>
            <person name="Ebbesson L."/>
            <person name="Teles M."/>
            <person name="MacKenzie S."/>
            <person name="Amaro C."/>
        </authorList>
    </citation>
    <scope>NUCLEOTIDE SEQUENCE</scope>
</reference>
<sequence>MPIPLGHTASSRYRSSNLPVKGSRSSQNTMLITEPSRYAHNASTFHFPGLQWRQ</sequence>
<evidence type="ECO:0000256" key="1">
    <source>
        <dbReference type="SAM" id="MobiDB-lite"/>
    </source>
</evidence>
<name>A0A0E9PPP9_ANGAN</name>
<dbReference type="AlphaFoldDB" id="A0A0E9PPP9"/>
<evidence type="ECO:0000313" key="2">
    <source>
        <dbReference type="EMBL" id="JAH06621.1"/>
    </source>
</evidence>
<feature type="region of interest" description="Disordered" evidence="1">
    <location>
        <begin position="1"/>
        <end position="27"/>
    </location>
</feature>
<protein>
    <submittedName>
        <fullName evidence="2">Uncharacterized protein</fullName>
    </submittedName>
</protein>
<dbReference type="EMBL" id="GBXM01101956">
    <property type="protein sequence ID" value="JAH06621.1"/>
    <property type="molecule type" value="Transcribed_RNA"/>
</dbReference>
<organism evidence="2">
    <name type="scientific">Anguilla anguilla</name>
    <name type="common">European freshwater eel</name>
    <name type="synonym">Muraena anguilla</name>
    <dbReference type="NCBI Taxonomy" id="7936"/>
    <lineage>
        <taxon>Eukaryota</taxon>
        <taxon>Metazoa</taxon>
        <taxon>Chordata</taxon>
        <taxon>Craniata</taxon>
        <taxon>Vertebrata</taxon>
        <taxon>Euteleostomi</taxon>
        <taxon>Actinopterygii</taxon>
        <taxon>Neopterygii</taxon>
        <taxon>Teleostei</taxon>
        <taxon>Anguilliformes</taxon>
        <taxon>Anguillidae</taxon>
        <taxon>Anguilla</taxon>
    </lineage>
</organism>
<accession>A0A0E9PPP9</accession>